<dbReference type="Pfam" id="PF06863">
    <property type="entry name" value="DUF1254"/>
    <property type="match status" value="1"/>
</dbReference>
<evidence type="ECO:0000313" key="5">
    <source>
        <dbReference type="Proteomes" id="UP000658278"/>
    </source>
</evidence>
<evidence type="ECO:0000259" key="3">
    <source>
        <dbReference type="Pfam" id="PF06863"/>
    </source>
</evidence>
<dbReference type="Gene3D" id="2.60.40.1610">
    <property type="entry name" value="Domain of unknown function DUF1254"/>
    <property type="match status" value="1"/>
</dbReference>
<dbReference type="InterPro" id="IPR037049">
    <property type="entry name" value="DUF1214_C_sf"/>
</dbReference>
<proteinExistence type="predicted"/>
<dbReference type="Proteomes" id="UP000658278">
    <property type="component" value="Unassembled WGS sequence"/>
</dbReference>
<accession>A0A934R7L4</accession>
<gene>
    <name evidence="4" type="ORF">JIN81_00150</name>
</gene>
<dbReference type="Gene3D" id="1.10.3360.10">
    <property type="entry name" value="VPA0735-like domain"/>
    <property type="match status" value="1"/>
</dbReference>
<dbReference type="Gene3D" id="2.60.120.600">
    <property type="entry name" value="Domain of unknown function DUF1214, C-terminal domain"/>
    <property type="match status" value="1"/>
</dbReference>
<feature type="signal peptide" evidence="1">
    <location>
        <begin position="1"/>
        <end position="27"/>
    </location>
</feature>
<dbReference type="PANTHER" id="PTHR36509:SF3">
    <property type="entry name" value="SIGNAL PEPTIDE PROTEIN"/>
    <property type="match status" value="1"/>
</dbReference>
<name>A0A934R7L4_9BACT</name>
<evidence type="ECO:0000256" key="1">
    <source>
        <dbReference type="SAM" id="SignalP"/>
    </source>
</evidence>
<dbReference type="PANTHER" id="PTHR36509">
    <property type="entry name" value="BLL3101 PROTEIN"/>
    <property type="match status" value="1"/>
</dbReference>
<feature type="domain" description="DUF1214" evidence="2">
    <location>
        <begin position="351"/>
        <end position="455"/>
    </location>
</feature>
<keyword evidence="5" id="KW-1185">Reference proteome</keyword>
<dbReference type="EMBL" id="JAENII010000001">
    <property type="protein sequence ID" value="MBK1825413.1"/>
    <property type="molecule type" value="Genomic_DNA"/>
</dbReference>
<dbReference type="SUPFAM" id="SSF160935">
    <property type="entry name" value="VPA0735-like"/>
    <property type="match status" value="1"/>
</dbReference>
<reference evidence="4" key="1">
    <citation type="submission" date="2021-01" db="EMBL/GenBank/DDBJ databases">
        <title>Modified the classification status of verrucomicrobia.</title>
        <authorList>
            <person name="Feng X."/>
        </authorList>
    </citation>
    <scope>NUCLEOTIDE SEQUENCE</scope>
    <source>
        <strain evidence="4">KCTC 22201</strain>
    </source>
</reference>
<dbReference type="InterPro" id="IPR037050">
    <property type="entry name" value="DUF1254_sf"/>
</dbReference>
<evidence type="ECO:0000313" key="4">
    <source>
        <dbReference type="EMBL" id="MBK1825413.1"/>
    </source>
</evidence>
<dbReference type="InterPro" id="IPR010679">
    <property type="entry name" value="DUF1254"/>
</dbReference>
<sequence length="471" mass="52248">MMKNPFANKIKVLTLTALLTGLPPVMAELSEAEHDMIVRRSCELAIWGLPAVAAYDIELAIQRDAGARPGTVAYMTKPMDSRHGFLTANDVTPYVFAGVPLNGKAMVIEVPALGEKAQLFGTIINAWQRPLADVGPSGEDAGNGGKYLVVPPGYEGELPKEGYIILQCDTAAAHFAFRPVAINGGTNEDQSAYAKTLKVYELGKADAPWPFVDVYENPVNTLPVYDWTFFTDLNSAMQREKPLEHDYAMSGLMASLGMVPGKPFAPDEETKAAMLEGLQQAYDYMQHWFVTDGGSLRKLWDDRQHGTFNFPLEQAKLGIPFIDETGLMIDKRAFMYFYVTYLPKKLGGGTYYISGLRDSAGDLLNGKDTYRLRVPADTPAEDFWSVIVYSMKSKGFVEEAERVGLASTNKESMIVNDDGTIDVYFSPEAPEGKESNWIPTGEDWFILFRLYGPKKGWFESGWKLPDIEKVN</sequence>
<keyword evidence="1" id="KW-0732">Signal</keyword>
<dbReference type="AlphaFoldDB" id="A0A934R7L4"/>
<dbReference type="Pfam" id="PF06742">
    <property type="entry name" value="DUF1214"/>
    <property type="match status" value="1"/>
</dbReference>
<comment type="caution">
    <text evidence="4">The sequence shown here is derived from an EMBL/GenBank/DDBJ whole genome shotgun (WGS) entry which is preliminary data.</text>
</comment>
<feature type="chain" id="PRO_5037853875" evidence="1">
    <location>
        <begin position="28"/>
        <end position="471"/>
    </location>
</feature>
<dbReference type="RefSeq" id="WP_200274986.1">
    <property type="nucleotide sequence ID" value="NZ_JAENII010000001.1"/>
</dbReference>
<feature type="domain" description="DUF1254" evidence="3">
    <location>
        <begin position="72"/>
        <end position="187"/>
    </location>
</feature>
<organism evidence="4 5">
    <name type="scientific">Haloferula rosea</name>
    <dbReference type="NCBI Taxonomy" id="490093"/>
    <lineage>
        <taxon>Bacteria</taxon>
        <taxon>Pseudomonadati</taxon>
        <taxon>Verrucomicrobiota</taxon>
        <taxon>Verrucomicrobiia</taxon>
        <taxon>Verrucomicrobiales</taxon>
        <taxon>Verrucomicrobiaceae</taxon>
        <taxon>Haloferula</taxon>
    </lineage>
</organism>
<dbReference type="InterPro" id="IPR010621">
    <property type="entry name" value="DUF1214"/>
</dbReference>
<protein>
    <submittedName>
        <fullName evidence="4">DUF1254 domain-containing protein</fullName>
    </submittedName>
</protein>
<evidence type="ECO:0000259" key="2">
    <source>
        <dbReference type="Pfam" id="PF06742"/>
    </source>
</evidence>